<dbReference type="HOGENOM" id="CLU_131974_0_0_0"/>
<dbReference type="OrthoDB" id="17945at2"/>
<protein>
    <submittedName>
        <fullName evidence="1">Uncharacterized protein</fullName>
    </submittedName>
</protein>
<organism evidence="1 2">
    <name type="scientific">Chlamydia abortus (strain DSM 27085 / S26/3)</name>
    <name type="common">Chlamydophila abortus</name>
    <dbReference type="NCBI Taxonomy" id="218497"/>
    <lineage>
        <taxon>Bacteria</taxon>
        <taxon>Pseudomonadati</taxon>
        <taxon>Chlamydiota</taxon>
        <taxon>Chlamydiia</taxon>
        <taxon>Chlamydiales</taxon>
        <taxon>Chlamydiaceae</taxon>
        <taxon>Chlamydia/Chlamydophila group</taxon>
        <taxon>Chlamydia</taxon>
    </lineage>
</organism>
<keyword evidence="2" id="KW-1185">Reference proteome</keyword>
<dbReference type="Proteomes" id="UP000001012">
    <property type="component" value="Chromosome"/>
</dbReference>
<gene>
    <name evidence="1" type="ordered locus">CAB635</name>
</gene>
<dbReference type="RefSeq" id="WP_011097221.1">
    <property type="nucleotide sequence ID" value="NC_004552.2"/>
</dbReference>
<evidence type="ECO:0000313" key="2">
    <source>
        <dbReference type="Proteomes" id="UP000001012"/>
    </source>
</evidence>
<dbReference type="KEGG" id="cab:CAB635"/>
<evidence type="ECO:0000313" key="1">
    <source>
        <dbReference type="EMBL" id="CAH64082.1"/>
    </source>
</evidence>
<dbReference type="AlphaFoldDB" id="Q5L5K9"/>
<reference evidence="1 2" key="1">
    <citation type="journal article" date="2005" name="Genome Res.">
        <title>The Chlamydophila abortus genome sequence reveals an array of variable proteins that contribute to interspecies variation.</title>
        <authorList>
            <person name="Thomson N.R."/>
            <person name="Yeats C."/>
            <person name="Bell K."/>
            <person name="Holden M.T.G."/>
            <person name="Bentley S.D."/>
            <person name="Livingstone M."/>
            <person name="Cerdeno-Tarraga A.M."/>
            <person name="Harris B."/>
            <person name="Doggett J."/>
            <person name="Ormond D."/>
            <person name="Mungal K."/>
            <person name="Clarke K."/>
            <person name="Feltwell T."/>
            <person name="Hance Z."/>
            <person name="Sanders M."/>
            <person name="Quail M.A."/>
            <person name="Price C."/>
            <person name="Parkhill J."/>
            <person name="Longbottom D."/>
        </authorList>
    </citation>
    <scope>NUCLEOTIDE SEQUENCE [LARGE SCALE GENOMIC DNA]</scope>
    <source>
        <strain evidence="2">DSM 27085 / S26/3</strain>
    </source>
</reference>
<name>Q5L5K9_CHLAB</name>
<accession>Q5L5K9</accession>
<sequence>MRIVEHAVLIINHCHTPTGELDHYFDSNKQYVLQNPLYRSYFELFLSYLPIFSTFTGVRALLGISNIENVLLIPTRGYSTICSIGPCVDIHEAVPKIRKHAWLEIFGIKSFATIFQAIFQIIRVVIRYFNIVCGCVPPTSADSHLVNLPLPPPKSAQEELEDFLGPMQL</sequence>
<proteinExistence type="predicted"/>
<dbReference type="EMBL" id="CR848038">
    <property type="protein sequence ID" value="CAH64082.1"/>
    <property type="molecule type" value="Genomic_DNA"/>
</dbReference>